<dbReference type="PROSITE" id="PS51898">
    <property type="entry name" value="TYR_RECOMBINASE"/>
    <property type="match status" value="1"/>
</dbReference>
<evidence type="ECO:0000256" key="1">
    <source>
        <dbReference type="ARBA" id="ARBA00022908"/>
    </source>
</evidence>
<keyword evidence="3" id="KW-0233">DNA recombination</keyword>
<dbReference type="SUPFAM" id="SSF56349">
    <property type="entry name" value="DNA breaking-rejoining enzymes"/>
    <property type="match status" value="1"/>
</dbReference>
<accession>A0A9J6Q613</accession>
<dbReference type="PANTHER" id="PTHR30349">
    <property type="entry name" value="PHAGE INTEGRASE-RELATED"/>
    <property type="match status" value="1"/>
</dbReference>
<dbReference type="InterPro" id="IPR011010">
    <property type="entry name" value="DNA_brk_join_enz"/>
</dbReference>
<dbReference type="InterPro" id="IPR022000">
    <property type="entry name" value="Min27-like_integrase_DNA_bind"/>
</dbReference>
<dbReference type="EMBL" id="JAMGZK010000053">
    <property type="protein sequence ID" value="MCU6666132.1"/>
    <property type="molecule type" value="Genomic_DNA"/>
</dbReference>
<dbReference type="InterPro" id="IPR010998">
    <property type="entry name" value="Integrase_recombinase_N"/>
</dbReference>
<dbReference type="CDD" id="cd01189">
    <property type="entry name" value="INT_ICEBs1_C_like"/>
    <property type="match status" value="1"/>
</dbReference>
<dbReference type="RefSeq" id="WP_271283664.1">
    <property type="nucleotide sequence ID" value="NZ_JAMGZK010000053.1"/>
</dbReference>
<reference evidence="7" key="1">
    <citation type="submission" date="2022-05" db="EMBL/GenBank/DDBJ databases">
        <title>Description of a novel species of Leclercia; Leclercia tamurae and the Proposal for a Novel Genus Silvania gen. nov. Containing Two Novel Species Silvania hatchlandensis sp. nov. and Silvania confinis sp. nov. Isolated from the Rhizosphere of Oak.</title>
        <authorList>
            <person name="Maddock D.W."/>
            <person name="Brady C.L."/>
            <person name="Denman S."/>
            <person name="Arnold D."/>
        </authorList>
    </citation>
    <scope>NUCLEOTIDE SEQUENCE</scope>
    <source>
        <strain evidence="7">H19S6</strain>
    </source>
</reference>
<evidence type="ECO:0000313" key="7">
    <source>
        <dbReference type="EMBL" id="MCU6666132.1"/>
    </source>
</evidence>
<dbReference type="InterPro" id="IPR050090">
    <property type="entry name" value="Tyrosine_recombinase_XerCD"/>
</dbReference>
<evidence type="ECO:0000259" key="5">
    <source>
        <dbReference type="PROSITE" id="PS51898"/>
    </source>
</evidence>
<keyword evidence="2 4" id="KW-0238">DNA-binding</keyword>
<proteinExistence type="predicted"/>
<dbReference type="Gene3D" id="1.10.150.130">
    <property type="match status" value="1"/>
</dbReference>
<evidence type="ECO:0000259" key="6">
    <source>
        <dbReference type="PROSITE" id="PS51900"/>
    </source>
</evidence>
<dbReference type="InterPro" id="IPR013762">
    <property type="entry name" value="Integrase-like_cat_sf"/>
</dbReference>
<organism evidence="7 8">
    <name type="scientific">Silvania hatchlandensis</name>
    <dbReference type="NCBI Taxonomy" id="2926469"/>
    <lineage>
        <taxon>Bacteria</taxon>
        <taxon>Pseudomonadati</taxon>
        <taxon>Pseudomonadota</taxon>
        <taxon>Gammaproteobacteria</taxon>
        <taxon>Enterobacterales</taxon>
        <taxon>Enterobacteriaceae</taxon>
        <taxon>Silvania</taxon>
    </lineage>
</organism>
<keyword evidence="1" id="KW-0229">DNA integration</keyword>
<comment type="caution">
    <text evidence="7">The sequence shown here is derived from an EMBL/GenBank/DDBJ whole genome shotgun (WGS) entry which is preliminary data.</text>
</comment>
<dbReference type="PROSITE" id="PS51900">
    <property type="entry name" value="CB"/>
    <property type="match status" value="1"/>
</dbReference>
<evidence type="ECO:0000256" key="3">
    <source>
        <dbReference type="ARBA" id="ARBA00023172"/>
    </source>
</evidence>
<dbReference type="Gene3D" id="1.10.443.10">
    <property type="entry name" value="Intergrase catalytic core"/>
    <property type="match status" value="1"/>
</dbReference>
<dbReference type="GO" id="GO:0006310">
    <property type="term" value="P:DNA recombination"/>
    <property type="evidence" value="ECO:0007669"/>
    <property type="project" value="UniProtKB-KW"/>
</dbReference>
<feature type="domain" description="Core-binding (CB)" evidence="6">
    <location>
        <begin position="79"/>
        <end position="174"/>
    </location>
</feature>
<dbReference type="InterPro" id="IPR044068">
    <property type="entry name" value="CB"/>
</dbReference>
<keyword evidence="8" id="KW-1185">Reference proteome</keyword>
<name>A0A9J6Q613_9ENTR</name>
<protein>
    <submittedName>
        <fullName evidence="7">Site-specific integrase</fullName>
    </submittedName>
</protein>
<gene>
    <name evidence="7" type="ORF">M8014_17505</name>
</gene>
<dbReference type="GO" id="GO:0015074">
    <property type="term" value="P:DNA integration"/>
    <property type="evidence" value="ECO:0007669"/>
    <property type="project" value="UniProtKB-KW"/>
</dbReference>
<dbReference type="AlphaFoldDB" id="A0A9J6Q613"/>
<evidence type="ECO:0000256" key="4">
    <source>
        <dbReference type="PROSITE-ProRule" id="PRU01248"/>
    </source>
</evidence>
<dbReference type="GO" id="GO:0003677">
    <property type="term" value="F:DNA binding"/>
    <property type="evidence" value="ECO:0007669"/>
    <property type="project" value="UniProtKB-UniRule"/>
</dbReference>
<sequence>MKYPTGVENHGGTLRLWFIYRGVRVRESLGVPDTPKNRKVAGELRTSICYAIKTGNFSYPAQFPDSPNLAKFGEVSQEITIGGLCAKWLDLKEMEVAESSLNTYRRVTSNVMAIIGAGALLSSISKEKILEVRKELLTGFHVMKKGHRSVKRGRSAVTVNNYMTVMFGLFQFAVENGYLAQSPMTGVSPLRESRPEPDPITRDEFPRLIDACHHQQSKNLWAIAVYTGLRPGELCGLAWEDIDLKKGTLTVRRSLTQKGKFTLPKTNAGTNRVVHLISPALDALKSQAEMTRLAQENNVPVQLREYGKKEHQKCTFVFLPALTSRTRGFGTHYSINSIGQTWDVAMKRAGLRHRKSYQSRHTYACWSLTAGANPNFIANQMGHADAQMVFQVYGKWMEENNVEQIAMLSSKLSEFAPSMPHGNKEVA</sequence>
<evidence type="ECO:0000256" key="2">
    <source>
        <dbReference type="ARBA" id="ARBA00023125"/>
    </source>
</evidence>
<dbReference type="Pfam" id="PF00589">
    <property type="entry name" value="Phage_integrase"/>
    <property type="match status" value="1"/>
</dbReference>
<dbReference type="Pfam" id="PF12167">
    <property type="entry name" value="Arm-DNA-bind_2"/>
    <property type="match status" value="1"/>
</dbReference>
<dbReference type="InterPro" id="IPR002104">
    <property type="entry name" value="Integrase_catalytic"/>
</dbReference>
<dbReference type="Proteomes" id="UP001063816">
    <property type="component" value="Unassembled WGS sequence"/>
</dbReference>
<feature type="domain" description="Tyr recombinase" evidence="5">
    <location>
        <begin position="195"/>
        <end position="406"/>
    </location>
</feature>
<evidence type="ECO:0000313" key="8">
    <source>
        <dbReference type="Proteomes" id="UP001063816"/>
    </source>
</evidence>
<dbReference type="PANTHER" id="PTHR30349:SF36">
    <property type="entry name" value="PROPHAGE INTEGRASE INTR-RELATED"/>
    <property type="match status" value="1"/>
</dbReference>